<comment type="caution">
    <text evidence="2">The sequence shown here is derived from an EMBL/GenBank/DDBJ whole genome shotgun (WGS) entry which is preliminary data.</text>
</comment>
<sequence length="687" mass="79071">MTDIGFNRLKDEESTYLKQHKDNPVHWYAWGPEALTKAKEDNKPIFLSIGYSSCHWCHVMAEESFCDEETAKYLNEHFINIKVDREEHPDIDNYYQQACQLFTNGGGWPLSAFLMPNLRPYFVGTYFPKEAKGKSTAFKDVLKELVRAYNEEVETVTENSNKAFEAIEKGFISPEKVDFQGHFPHPNSVMDVLEQFKDNENGGFGEAPKFPQLAFYEWAIEQMLEGVVKKEHGEHIIKSIERMLMGGIYDQVRGGMHRYSTDNNWTVPHFEKMLYDQAGLLKLLAKTSMLYPSPLIFDGIFNTLEYLKAEMLNEEENFFFSAQDADSEGVEGLYFTYTQQEFEDALGRFDTEDEALTKNMEKLKEWFGVTEKGNFDSGLNVLTINNQKAQEIFTPESWDLIRNAKKALLNERKLRIPPMTDNKGIASWNFHMISALSDVMQFTQIPAIRSAASTLFNRIVEGTYKKFLETTPKGMRLRHTTTRPVGVSLLEDYVFFAEAQLRIYELSGNTVFKENLKDTLGFIIKDFLVDGRLKSRAIRDQDAELYPNQDFTSFDQSFRSPVSTLIQLVRRSSVLFGEVDMLEDIKELMENVTHDVLKNPAGSGEGLRALSYPANAYKVIKCPKAWLTNQEFAGFICYFLPRFVFDFHEDKGERWEICGTNECEMTGEGLDHFIETLKPNQPQATNE</sequence>
<dbReference type="RefSeq" id="WP_114706262.1">
    <property type="nucleotide sequence ID" value="NZ_QDKL01000002.1"/>
</dbReference>
<gene>
    <name evidence="2" type="ORF">DAY19_05810</name>
</gene>
<dbReference type="CDD" id="cd02955">
    <property type="entry name" value="SSP411"/>
    <property type="match status" value="1"/>
</dbReference>
<protein>
    <submittedName>
        <fullName evidence="2">Thioredoxin domain-containing protein</fullName>
    </submittedName>
</protein>
<dbReference type="SUPFAM" id="SSF48208">
    <property type="entry name" value="Six-hairpin glycosidases"/>
    <property type="match status" value="1"/>
</dbReference>
<accession>A0ABY0IF26</accession>
<dbReference type="PANTHER" id="PTHR42899:SF1">
    <property type="entry name" value="SPERMATOGENESIS-ASSOCIATED PROTEIN 20"/>
    <property type="match status" value="1"/>
</dbReference>
<dbReference type="InterPro" id="IPR036249">
    <property type="entry name" value="Thioredoxin-like_sf"/>
</dbReference>
<dbReference type="EMBL" id="QDKL01000002">
    <property type="protein sequence ID" value="RZF21195.1"/>
    <property type="molecule type" value="Genomic_DNA"/>
</dbReference>
<name>A0ABY0IF26_9BACT</name>
<organism evidence="2 3">
    <name type="scientific">Halobacteriovorax vibrionivorans</name>
    <dbReference type="NCBI Taxonomy" id="2152716"/>
    <lineage>
        <taxon>Bacteria</taxon>
        <taxon>Pseudomonadati</taxon>
        <taxon>Bdellovibrionota</taxon>
        <taxon>Bacteriovoracia</taxon>
        <taxon>Bacteriovoracales</taxon>
        <taxon>Halobacteriovoraceae</taxon>
        <taxon>Halobacteriovorax</taxon>
    </lineage>
</organism>
<dbReference type="Gene3D" id="3.40.30.10">
    <property type="entry name" value="Glutaredoxin"/>
    <property type="match status" value="1"/>
</dbReference>
<dbReference type="PANTHER" id="PTHR42899">
    <property type="entry name" value="SPERMATOGENESIS-ASSOCIATED PROTEIN 20"/>
    <property type="match status" value="1"/>
</dbReference>
<feature type="domain" description="Spermatogenesis-associated protein 20-like TRX" evidence="1">
    <location>
        <begin position="7"/>
        <end position="167"/>
    </location>
</feature>
<evidence type="ECO:0000259" key="1">
    <source>
        <dbReference type="Pfam" id="PF03190"/>
    </source>
</evidence>
<keyword evidence="3" id="KW-1185">Reference proteome</keyword>
<dbReference type="Pfam" id="PF03190">
    <property type="entry name" value="Thioredox_DsbH"/>
    <property type="match status" value="1"/>
</dbReference>
<dbReference type="PIRSF" id="PIRSF006402">
    <property type="entry name" value="UCP006402_thioredoxin"/>
    <property type="match status" value="1"/>
</dbReference>
<dbReference type="InterPro" id="IPR004879">
    <property type="entry name" value="Ssp411-like_TRX"/>
</dbReference>
<dbReference type="SUPFAM" id="SSF52833">
    <property type="entry name" value="Thioredoxin-like"/>
    <property type="match status" value="1"/>
</dbReference>
<dbReference type="Proteomes" id="UP000443582">
    <property type="component" value="Unassembled WGS sequence"/>
</dbReference>
<evidence type="ECO:0000313" key="2">
    <source>
        <dbReference type="EMBL" id="RZF21195.1"/>
    </source>
</evidence>
<dbReference type="InterPro" id="IPR024705">
    <property type="entry name" value="Ssp411"/>
</dbReference>
<proteinExistence type="predicted"/>
<dbReference type="InterPro" id="IPR008928">
    <property type="entry name" value="6-hairpin_glycosidase_sf"/>
</dbReference>
<evidence type="ECO:0000313" key="3">
    <source>
        <dbReference type="Proteomes" id="UP000443582"/>
    </source>
</evidence>
<reference evidence="3" key="1">
    <citation type="journal article" date="2019" name="Int. J. Syst. Evol. Microbiol.">
        <title>Halobacteriovorax valvorus sp. nov., a novel prokaryotic predator isolated from coastal seawater of China.</title>
        <authorList>
            <person name="Chen M.-X."/>
        </authorList>
    </citation>
    <scope>NUCLEOTIDE SEQUENCE [LARGE SCALE GENOMIC DNA]</scope>
    <source>
        <strain evidence="3">BL9</strain>
    </source>
</reference>